<comment type="subcellular location">
    <subcellularLocation>
        <location evidence="1">Membrane</location>
    </subcellularLocation>
</comment>
<evidence type="ECO:0000256" key="7">
    <source>
        <dbReference type="SAM" id="Phobius"/>
    </source>
</evidence>
<feature type="transmembrane region" description="Helical" evidence="7">
    <location>
        <begin position="236"/>
        <end position="258"/>
    </location>
</feature>
<protein>
    <recommendedName>
        <fullName evidence="10">Bestrophin homolog</fullName>
    </recommendedName>
</protein>
<dbReference type="PANTHER" id="PTHR10736:SF0">
    <property type="entry name" value="BESTROPHIN HOMOLOG"/>
    <property type="match status" value="1"/>
</dbReference>
<name>A0AAV7XH82_9NEOP</name>
<feature type="compositionally biased region" description="Low complexity" evidence="6">
    <location>
        <begin position="496"/>
        <end position="505"/>
    </location>
</feature>
<evidence type="ECO:0000256" key="2">
    <source>
        <dbReference type="ARBA" id="ARBA00022692"/>
    </source>
</evidence>
<feature type="region of interest" description="Disordered" evidence="6">
    <location>
        <begin position="540"/>
        <end position="645"/>
    </location>
</feature>
<dbReference type="EMBL" id="JAPTSV010000011">
    <property type="protein sequence ID" value="KAJ1522788.1"/>
    <property type="molecule type" value="Genomic_DNA"/>
</dbReference>
<feature type="compositionally biased region" description="Low complexity" evidence="6">
    <location>
        <begin position="589"/>
        <end position="603"/>
    </location>
</feature>
<feature type="compositionally biased region" description="Pro residues" evidence="6">
    <location>
        <begin position="893"/>
        <end position="924"/>
    </location>
</feature>
<dbReference type="InterPro" id="IPR021134">
    <property type="entry name" value="Bestrophin-like"/>
</dbReference>
<keyword evidence="4 7" id="KW-0472">Membrane</keyword>
<feature type="compositionally biased region" description="Low complexity" evidence="6">
    <location>
        <begin position="554"/>
        <end position="564"/>
    </location>
</feature>
<comment type="caution">
    <text evidence="8">The sequence shown here is derived from an EMBL/GenBank/DDBJ whole genome shotgun (WGS) entry which is preliminary data.</text>
</comment>
<accession>A0AAV7XH82</accession>
<sequence length="931" mass="99952">MTVSYQYEVASSTSGGFTRLLFMWKGSLYKLIYRELLLFLIAFGVLSGLYRNLFTDDQKRLFEKVVVYCDTFINLIPLSFVLGFYVAYVATRWWNQYLAIPWPDKIMHLIALYVNGNDDHARMTRRTLMRYLNLTLVLVLRSISSAVKRRFPKLDHLIEAGFMTPTELSIYQSVPSIEFNTYWIPCTWFIHLLRESRRSNRISDPQGLKIIMEEFSLYRSQCGMLWSYDWVSIPLVYTQVVTIATYSFFLAALVGRQFVDEDRKSFQMEIDIYLPVFTILQFFFYMGLLKVAEQLINPFGDDDEDFELNWLIDRHTKVSYLGVDALMTRCPPLVKDMYYNEVDLTLPYTEAAVAYKRKTYRGSVHNMVVPEEQHGMFLPEIEEEDEEATKTPKTSILSLHKVGLPGQKSHDAHQQASGAGKQLQSAAGIWRRRALGECLCVRRRTSDKTRKAVAVGGAAAAPVSGSSPGSSAAGAGLAGLEPAVVSGPGAGGGALPRGSSASALSVDSEHHVADVSPGPAKTVLRNESFHSWKSFFSSLAGSGSAPGSRKDQDSSSPSPSAANSEVSIPSSEEDFKAAAMAVGPRNSHSSSSSGGAAAGRRGSTPSPQPGRPRLQSCPKLVVMVGRNDSSCSTGRDGRKKGVRWKPVLDDTRGSVRRRRDSDDDEGFLCRGCRGRGRVADRLGPAANPFLRRATIRRRPDAPVTAGPELLGSAPDLGAAALAGLDMDAFVRDDSYWRGGKFPGTGSGLAYGQRSGVGSRGILKKMMFWRGSGAEVAEAAAAGAGEAAETAGAAAGGIPCAAVGAMESVVVTVEPSPVSRSLPDIASMRSRPRPPFPRPPAPPPAPAATMSTLPELTDAPGVSAAPAAAASAAVSAGPPTPEGHQSSCPISAPAGPPPAPTGSPPTGPPSAGPPPAGTQEAPPPYSSTFPHV</sequence>
<dbReference type="Pfam" id="PF01062">
    <property type="entry name" value="Bestrophin"/>
    <property type="match status" value="1"/>
</dbReference>
<feature type="transmembrane region" description="Helical" evidence="7">
    <location>
        <begin position="270"/>
        <end position="288"/>
    </location>
</feature>
<dbReference type="GO" id="GO:0016020">
    <property type="term" value="C:membrane"/>
    <property type="evidence" value="ECO:0007669"/>
    <property type="project" value="UniProtKB-SubCell"/>
</dbReference>
<dbReference type="PANTHER" id="PTHR10736">
    <property type="entry name" value="BESTROPHIN"/>
    <property type="match status" value="1"/>
</dbReference>
<dbReference type="AlphaFoldDB" id="A0AAV7XH82"/>
<feature type="region of interest" description="Disordered" evidence="6">
    <location>
        <begin position="489"/>
        <end position="519"/>
    </location>
</feature>
<gene>
    <name evidence="8" type="ORF">ONE63_001944</name>
</gene>
<organism evidence="8 9">
    <name type="scientific">Megalurothrips usitatus</name>
    <name type="common">bean blossom thrips</name>
    <dbReference type="NCBI Taxonomy" id="439358"/>
    <lineage>
        <taxon>Eukaryota</taxon>
        <taxon>Metazoa</taxon>
        <taxon>Ecdysozoa</taxon>
        <taxon>Arthropoda</taxon>
        <taxon>Hexapoda</taxon>
        <taxon>Insecta</taxon>
        <taxon>Pterygota</taxon>
        <taxon>Neoptera</taxon>
        <taxon>Paraneoptera</taxon>
        <taxon>Thysanoptera</taxon>
        <taxon>Terebrantia</taxon>
        <taxon>Thripoidea</taxon>
        <taxon>Thripidae</taxon>
        <taxon>Megalurothrips</taxon>
    </lineage>
</organism>
<keyword evidence="2 7" id="KW-0812">Transmembrane</keyword>
<evidence type="ECO:0000256" key="5">
    <source>
        <dbReference type="ARBA" id="ARBA00034769"/>
    </source>
</evidence>
<feature type="region of interest" description="Disordered" evidence="6">
    <location>
        <begin position="814"/>
        <end position="931"/>
    </location>
</feature>
<evidence type="ECO:0008006" key="10">
    <source>
        <dbReference type="Google" id="ProtNLM"/>
    </source>
</evidence>
<evidence type="ECO:0000256" key="6">
    <source>
        <dbReference type="SAM" id="MobiDB-lite"/>
    </source>
</evidence>
<evidence type="ECO:0000313" key="9">
    <source>
        <dbReference type="Proteomes" id="UP001075354"/>
    </source>
</evidence>
<feature type="compositionally biased region" description="Low complexity" evidence="6">
    <location>
        <begin position="858"/>
        <end position="876"/>
    </location>
</feature>
<evidence type="ECO:0000256" key="4">
    <source>
        <dbReference type="ARBA" id="ARBA00023136"/>
    </source>
</evidence>
<comment type="similarity">
    <text evidence="5">Belongs to the anion channel-forming bestrophin (TC 1.A.46) family. Calcium-sensitive chloride channel subfamily.</text>
</comment>
<proteinExistence type="inferred from homology"/>
<feature type="compositionally biased region" description="Pro residues" evidence="6">
    <location>
        <begin position="832"/>
        <end position="845"/>
    </location>
</feature>
<dbReference type="InterPro" id="IPR000615">
    <property type="entry name" value="Bestrophin"/>
</dbReference>
<evidence type="ECO:0000256" key="1">
    <source>
        <dbReference type="ARBA" id="ARBA00004370"/>
    </source>
</evidence>
<reference evidence="8" key="1">
    <citation type="submission" date="2022-12" db="EMBL/GenBank/DDBJ databases">
        <title>Chromosome-level genome assembly of the bean flower thrips Megalurothrips usitatus.</title>
        <authorList>
            <person name="Ma L."/>
            <person name="Liu Q."/>
            <person name="Li H."/>
            <person name="Cai W."/>
        </authorList>
    </citation>
    <scope>NUCLEOTIDE SEQUENCE</scope>
    <source>
        <strain evidence="8">Cailab_2022a</strain>
    </source>
</reference>
<keyword evidence="3 7" id="KW-1133">Transmembrane helix</keyword>
<keyword evidence="9" id="KW-1185">Reference proteome</keyword>
<evidence type="ECO:0000313" key="8">
    <source>
        <dbReference type="EMBL" id="KAJ1522788.1"/>
    </source>
</evidence>
<dbReference type="GO" id="GO:0005254">
    <property type="term" value="F:chloride channel activity"/>
    <property type="evidence" value="ECO:0007669"/>
    <property type="project" value="InterPro"/>
</dbReference>
<evidence type="ECO:0000256" key="3">
    <source>
        <dbReference type="ARBA" id="ARBA00022989"/>
    </source>
</evidence>
<feature type="transmembrane region" description="Helical" evidence="7">
    <location>
        <begin position="65"/>
        <end position="88"/>
    </location>
</feature>
<feature type="transmembrane region" description="Helical" evidence="7">
    <location>
        <begin position="31"/>
        <end position="53"/>
    </location>
</feature>
<dbReference type="Proteomes" id="UP001075354">
    <property type="component" value="Chromosome 11"/>
</dbReference>